<dbReference type="Proteomes" id="UP000298327">
    <property type="component" value="Unassembled WGS sequence"/>
</dbReference>
<dbReference type="EMBL" id="SEOQ01001377">
    <property type="protein sequence ID" value="TFY52074.1"/>
    <property type="molecule type" value="Genomic_DNA"/>
</dbReference>
<keyword evidence="2" id="KW-1185">Reference proteome</keyword>
<accession>A0A4Y9XP42</accession>
<comment type="caution">
    <text evidence="1">The sequence shown here is derived from an EMBL/GenBank/DDBJ whole genome shotgun (WGS) entry which is preliminary data.</text>
</comment>
<reference evidence="1 2" key="1">
    <citation type="submission" date="2019-02" db="EMBL/GenBank/DDBJ databases">
        <title>Genome sequencing of the rare red list fungi Dentipellis fragilis.</title>
        <authorList>
            <person name="Buettner E."/>
            <person name="Kellner H."/>
        </authorList>
    </citation>
    <scope>NUCLEOTIDE SEQUENCE [LARGE SCALE GENOMIC DNA]</scope>
    <source>
        <strain evidence="1 2">DSM 105465</strain>
    </source>
</reference>
<name>A0A4Y9XP42_9AGAM</name>
<protein>
    <submittedName>
        <fullName evidence="1">Uncharacterized protein</fullName>
    </submittedName>
</protein>
<sequence length="190" mass="21413">RDGINALLYCEESSATLQYSIPIDFSAIIFEVDARIEPTYCYLTPDRDQDHPYTSEAAPNDKFTSSWFRTPSDAREDVTAWRRALVQLERIVKQATDTGAALSELVAPDYSQGSESPLAFLQVGWRPPKPYTLEYLPVFTADHEHYPIPTLAAVLFEKRVRVRFVLHGVPAKADAPAIIGARMLYVHILD</sequence>
<dbReference type="OrthoDB" id="3305657at2759"/>
<proteinExistence type="predicted"/>
<dbReference type="AlphaFoldDB" id="A0A4Y9XP42"/>
<evidence type="ECO:0000313" key="2">
    <source>
        <dbReference type="Proteomes" id="UP000298327"/>
    </source>
</evidence>
<organism evidence="1 2">
    <name type="scientific">Dentipellis fragilis</name>
    <dbReference type="NCBI Taxonomy" id="205917"/>
    <lineage>
        <taxon>Eukaryota</taxon>
        <taxon>Fungi</taxon>
        <taxon>Dikarya</taxon>
        <taxon>Basidiomycota</taxon>
        <taxon>Agaricomycotina</taxon>
        <taxon>Agaricomycetes</taxon>
        <taxon>Russulales</taxon>
        <taxon>Hericiaceae</taxon>
        <taxon>Dentipellis</taxon>
    </lineage>
</organism>
<evidence type="ECO:0000313" key="1">
    <source>
        <dbReference type="EMBL" id="TFY52074.1"/>
    </source>
</evidence>
<gene>
    <name evidence="1" type="ORF">EVG20_g10719</name>
</gene>
<feature type="non-terminal residue" evidence="1">
    <location>
        <position position="1"/>
    </location>
</feature>